<comment type="caution">
    <text evidence="1">The sequence shown here is derived from an EMBL/GenBank/DDBJ whole genome shotgun (WGS) entry which is preliminary data.</text>
</comment>
<evidence type="ECO:0000313" key="2">
    <source>
        <dbReference type="Proteomes" id="UP001519460"/>
    </source>
</evidence>
<keyword evidence="2" id="KW-1185">Reference proteome</keyword>
<dbReference type="InterPro" id="IPR043128">
    <property type="entry name" value="Rev_trsase/Diguanyl_cyclase"/>
</dbReference>
<accession>A0ABD0M0H1</accession>
<name>A0ABD0M0H1_9CAEN</name>
<dbReference type="PANTHER" id="PTHR33064">
    <property type="entry name" value="POL PROTEIN"/>
    <property type="match status" value="1"/>
</dbReference>
<evidence type="ECO:0008006" key="3">
    <source>
        <dbReference type="Google" id="ProtNLM"/>
    </source>
</evidence>
<organism evidence="1 2">
    <name type="scientific">Batillaria attramentaria</name>
    <dbReference type="NCBI Taxonomy" id="370345"/>
    <lineage>
        <taxon>Eukaryota</taxon>
        <taxon>Metazoa</taxon>
        <taxon>Spiralia</taxon>
        <taxon>Lophotrochozoa</taxon>
        <taxon>Mollusca</taxon>
        <taxon>Gastropoda</taxon>
        <taxon>Caenogastropoda</taxon>
        <taxon>Sorbeoconcha</taxon>
        <taxon>Cerithioidea</taxon>
        <taxon>Batillariidae</taxon>
        <taxon>Batillaria</taxon>
    </lineage>
</organism>
<sequence length="183" mass="20976">MTGGIVWSAMFVCGHGHYPLQSNVLPFGLCNSCLTLHKLMELTMAGIGFHRVLVYVDYIIVIGKTTEAVENLRIVLQKFTEIQGSKLKTQGCYVFPVNERSPFFHTSWIMLQKTNTLSRRKSVPTDLTKKGQQFRRDRKSQQAFDQLKQDLLSSEVYFRKEGKLILDTDAFGYAVGKYKEKKK</sequence>
<gene>
    <name evidence="1" type="ORF">BaRGS_00003742</name>
</gene>
<dbReference type="InterPro" id="IPR043502">
    <property type="entry name" value="DNA/RNA_pol_sf"/>
</dbReference>
<dbReference type="AlphaFoldDB" id="A0ABD0M0H1"/>
<proteinExistence type="predicted"/>
<evidence type="ECO:0000313" key="1">
    <source>
        <dbReference type="EMBL" id="KAK7505172.1"/>
    </source>
</evidence>
<protein>
    <recommendedName>
        <fullName evidence="3">Reverse transcriptase domain-containing protein</fullName>
    </recommendedName>
</protein>
<dbReference type="EMBL" id="JACVVK020000012">
    <property type="protein sequence ID" value="KAK7505172.1"/>
    <property type="molecule type" value="Genomic_DNA"/>
</dbReference>
<dbReference type="SUPFAM" id="SSF56672">
    <property type="entry name" value="DNA/RNA polymerases"/>
    <property type="match status" value="1"/>
</dbReference>
<reference evidence="1 2" key="1">
    <citation type="journal article" date="2023" name="Sci. Data">
        <title>Genome assembly of the Korean intertidal mud-creeper Batillaria attramentaria.</title>
        <authorList>
            <person name="Patra A.K."/>
            <person name="Ho P.T."/>
            <person name="Jun S."/>
            <person name="Lee S.J."/>
            <person name="Kim Y."/>
            <person name="Won Y.J."/>
        </authorList>
    </citation>
    <scope>NUCLEOTIDE SEQUENCE [LARGE SCALE GENOMIC DNA]</scope>
    <source>
        <strain evidence="1">Wonlab-2016</strain>
    </source>
</reference>
<dbReference type="PANTHER" id="PTHR33064:SF37">
    <property type="entry name" value="RIBONUCLEASE H"/>
    <property type="match status" value="1"/>
</dbReference>
<dbReference type="InterPro" id="IPR051320">
    <property type="entry name" value="Viral_Replic_Matur_Polypro"/>
</dbReference>
<dbReference type="Proteomes" id="UP001519460">
    <property type="component" value="Unassembled WGS sequence"/>
</dbReference>
<dbReference type="Gene3D" id="3.30.70.270">
    <property type="match status" value="1"/>
</dbReference>